<sequence>MEIVAWVALVVTLVSLIAWRLTYTAARLDRLHGRVEGTVSALDAQLVRRAEASLELARSGGLDQVSSLFLGAAATASLEMADHEEVTSEVREQGIRPDREAAENALTEALAEVLTPEVVADLRERGGAGAEGVALIASAGKRVQLSRRFYNDAVRDVRRVRAKRLVRWFRLAGRTALPQSIDFDDSLPATL</sequence>
<organism evidence="1 2">
    <name type="scientific">Barrientosiimonas humi</name>
    <dbReference type="NCBI Taxonomy" id="999931"/>
    <lineage>
        <taxon>Bacteria</taxon>
        <taxon>Bacillati</taxon>
        <taxon>Actinomycetota</taxon>
        <taxon>Actinomycetes</taxon>
        <taxon>Micrococcales</taxon>
        <taxon>Dermacoccaceae</taxon>
        <taxon>Barrientosiimonas</taxon>
    </lineage>
</organism>
<evidence type="ECO:0008006" key="3">
    <source>
        <dbReference type="Google" id="ProtNLM"/>
    </source>
</evidence>
<accession>A0A542XBI5</accession>
<dbReference type="RefSeq" id="WP_142005242.1">
    <property type="nucleotide sequence ID" value="NZ_CAJTBP010000001.1"/>
</dbReference>
<evidence type="ECO:0000313" key="1">
    <source>
        <dbReference type="EMBL" id="TQL33197.1"/>
    </source>
</evidence>
<dbReference type="EMBL" id="VFOK01000001">
    <property type="protein sequence ID" value="TQL33197.1"/>
    <property type="molecule type" value="Genomic_DNA"/>
</dbReference>
<dbReference type="OrthoDB" id="3214694at2"/>
<dbReference type="Proteomes" id="UP000318336">
    <property type="component" value="Unassembled WGS sequence"/>
</dbReference>
<comment type="caution">
    <text evidence="1">The sequence shown here is derived from an EMBL/GenBank/DDBJ whole genome shotgun (WGS) entry which is preliminary data.</text>
</comment>
<keyword evidence="2" id="KW-1185">Reference proteome</keyword>
<gene>
    <name evidence="1" type="ORF">FB554_1333</name>
</gene>
<protein>
    <recommendedName>
        <fullName evidence="3">LemA protein</fullName>
    </recommendedName>
</protein>
<evidence type="ECO:0000313" key="2">
    <source>
        <dbReference type="Proteomes" id="UP000318336"/>
    </source>
</evidence>
<proteinExistence type="predicted"/>
<reference evidence="1 2" key="1">
    <citation type="submission" date="2019-06" db="EMBL/GenBank/DDBJ databases">
        <title>Sequencing the genomes of 1000 actinobacteria strains.</title>
        <authorList>
            <person name="Klenk H.-P."/>
        </authorList>
    </citation>
    <scope>NUCLEOTIDE SEQUENCE [LARGE SCALE GENOMIC DNA]</scope>
    <source>
        <strain evidence="1 2">DSM 24617</strain>
    </source>
</reference>
<dbReference type="AlphaFoldDB" id="A0A542XBI5"/>
<name>A0A542XBI5_9MICO</name>